<dbReference type="PANTHER" id="PTHR42953">
    <property type="entry name" value="HIGH-AFFINITY ZINC UPTAKE SYSTEM PROTEIN ZNUA-RELATED"/>
    <property type="match status" value="1"/>
</dbReference>
<evidence type="ECO:0000313" key="5">
    <source>
        <dbReference type="EMBL" id="KAB1067794.1"/>
    </source>
</evidence>
<dbReference type="Gene3D" id="3.40.50.1980">
    <property type="entry name" value="Nitrogenase molybdenum iron protein domain"/>
    <property type="match status" value="2"/>
</dbReference>
<dbReference type="AlphaFoldDB" id="A0A6N6MDJ9"/>
<reference evidence="5 6" key="1">
    <citation type="submission" date="2019-09" db="EMBL/GenBank/DDBJ databases">
        <authorList>
            <person name="Cao W.R."/>
        </authorList>
    </citation>
    <scope>NUCLEOTIDE SEQUENCE [LARGE SCALE GENOMIC DNA]</scope>
    <source>
        <strain evidence="5 6">B1N29</strain>
    </source>
</reference>
<evidence type="ECO:0000256" key="2">
    <source>
        <dbReference type="ARBA" id="ARBA00022448"/>
    </source>
</evidence>
<protein>
    <submittedName>
        <fullName evidence="5">Zinc ABC transporter substrate-binding protein</fullName>
    </submittedName>
</protein>
<name>A0A6N6MDJ9_9FLAO</name>
<dbReference type="GO" id="GO:0046872">
    <property type="term" value="F:metal ion binding"/>
    <property type="evidence" value="ECO:0007669"/>
    <property type="project" value="InterPro"/>
</dbReference>
<gene>
    <name evidence="5" type="ORF">F6U93_09325</name>
</gene>
<dbReference type="PANTHER" id="PTHR42953:SF3">
    <property type="entry name" value="HIGH-AFFINITY ZINC UPTAKE SYSTEM PROTEIN ZNUA"/>
    <property type="match status" value="1"/>
</dbReference>
<feature type="chain" id="PRO_5027115184" evidence="4">
    <location>
        <begin position="21"/>
        <end position="309"/>
    </location>
</feature>
<dbReference type="SUPFAM" id="SSF53807">
    <property type="entry name" value="Helical backbone' metal receptor"/>
    <property type="match status" value="1"/>
</dbReference>
<evidence type="ECO:0000256" key="1">
    <source>
        <dbReference type="ARBA" id="ARBA00011028"/>
    </source>
</evidence>
<evidence type="ECO:0000256" key="4">
    <source>
        <dbReference type="SAM" id="SignalP"/>
    </source>
</evidence>
<dbReference type="EMBL" id="WAAT01000044">
    <property type="protein sequence ID" value="KAB1067794.1"/>
    <property type="molecule type" value="Genomic_DNA"/>
</dbReference>
<comment type="caution">
    <text evidence="5">The sequence shown here is derived from an EMBL/GenBank/DDBJ whole genome shotgun (WGS) entry which is preliminary data.</text>
</comment>
<keyword evidence="3 4" id="KW-0732">Signal</keyword>
<keyword evidence="6" id="KW-1185">Reference proteome</keyword>
<dbReference type="InterPro" id="IPR006127">
    <property type="entry name" value="ZnuA-like"/>
</dbReference>
<sequence length="309" mass="35461">MTMKKISLLVLCLFSLMACKNDKKTSETEQAMITSKKPVVYVSNYPLYYFAERIGGNDVDLRFPMQDSKSIANWQPQSDTVVNMQAADVVFINGASYEKWLTSISLPESILVNTTKNVEEDLLDSGHVFTHSHGEGGAHEHKEMASTTWLDLALANKQAEAMATYLLSKFPEKKAVFKANFDKLSEDLLELDSKFKAVANKKPNLSVVFSHPVYQYFEDAYEINGRSLHWEPDYQLNHKNAHEIKHLVADKKFNYLIWEGEPLEETRAKLEKMNIESIVVNPIYSVPENSNYFKEMENNLKQLQLIYEE</sequence>
<dbReference type="GO" id="GO:0030001">
    <property type="term" value="P:metal ion transport"/>
    <property type="evidence" value="ECO:0007669"/>
    <property type="project" value="InterPro"/>
</dbReference>
<organism evidence="5 6">
    <name type="scientific">Pseudotamlana haliotis</name>
    <dbReference type="NCBI Taxonomy" id="2614804"/>
    <lineage>
        <taxon>Bacteria</taxon>
        <taxon>Pseudomonadati</taxon>
        <taxon>Bacteroidota</taxon>
        <taxon>Flavobacteriia</taxon>
        <taxon>Flavobacteriales</taxon>
        <taxon>Flavobacteriaceae</taxon>
        <taxon>Pseudotamlana</taxon>
    </lineage>
</organism>
<proteinExistence type="inferred from homology"/>
<accession>A0A6N6MDJ9</accession>
<evidence type="ECO:0000313" key="6">
    <source>
        <dbReference type="Proteomes" id="UP000441333"/>
    </source>
</evidence>
<keyword evidence="2" id="KW-0813">Transport</keyword>
<comment type="similarity">
    <text evidence="1">Belongs to the bacterial solute-binding protein 9 family.</text>
</comment>
<evidence type="ECO:0000256" key="3">
    <source>
        <dbReference type="ARBA" id="ARBA00022729"/>
    </source>
</evidence>
<dbReference type="Proteomes" id="UP000441333">
    <property type="component" value="Unassembled WGS sequence"/>
</dbReference>
<feature type="signal peptide" evidence="4">
    <location>
        <begin position="1"/>
        <end position="20"/>
    </location>
</feature>
<dbReference type="Pfam" id="PF01297">
    <property type="entry name" value="ZnuA"/>
    <property type="match status" value="1"/>
</dbReference>
<dbReference type="PROSITE" id="PS51257">
    <property type="entry name" value="PROKAR_LIPOPROTEIN"/>
    <property type="match status" value="1"/>
</dbReference>
<dbReference type="InterPro" id="IPR050492">
    <property type="entry name" value="Bact_metal-bind_prot9"/>
</dbReference>